<gene>
    <name evidence="3" type="ORF">OESDEN_16088</name>
</gene>
<dbReference type="InterPro" id="IPR003887">
    <property type="entry name" value="LEM_dom"/>
</dbReference>
<dbReference type="AlphaFoldDB" id="A0A0B1SK03"/>
<dbReference type="PANTHER" id="PTHR12019:SF9">
    <property type="entry name" value="THYMOPOIETIN"/>
    <property type="match status" value="1"/>
</dbReference>
<name>A0A0B1SK03_OESDE</name>
<dbReference type="PROSITE" id="PS50954">
    <property type="entry name" value="LEM"/>
    <property type="match status" value="1"/>
</dbReference>
<feature type="compositionally biased region" description="Low complexity" evidence="1">
    <location>
        <begin position="44"/>
        <end position="56"/>
    </location>
</feature>
<organism evidence="3 4">
    <name type="scientific">Oesophagostomum dentatum</name>
    <name type="common">Nodular worm</name>
    <dbReference type="NCBI Taxonomy" id="61180"/>
    <lineage>
        <taxon>Eukaryota</taxon>
        <taxon>Metazoa</taxon>
        <taxon>Ecdysozoa</taxon>
        <taxon>Nematoda</taxon>
        <taxon>Chromadorea</taxon>
        <taxon>Rhabditida</taxon>
        <taxon>Rhabditina</taxon>
        <taxon>Rhabditomorpha</taxon>
        <taxon>Strongyloidea</taxon>
        <taxon>Strongylidae</taxon>
        <taxon>Oesophagostomum</taxon>
    </lineage>
</organism>
<dbReference type="SMART" id="SM00540">
    <property type="entry name" value="LEM"/>
    <property type="match status" value="1"/>
</dbReference>
<dbReference type="FunFam" id="1.10.720.40:FF:000001">
    <property type="entry name" value="LEM domain containing 2, isoform CRA_a"/>
    <property type="match status" value="1"/>
</dbReference>
<dbReference type="Gene3D" id="1.10.720.40">
    <property type="match status" value="1"/>
</dbReference>
<feature type="compositionally biased region" description="Acidic residues" evidence="1">
    <location>
        <begin position="235"/>
        <end position="245"/>
    </location>
</feature>
<dbReference type="SUPFAM" id="SSF63451">
    <property type="entry name" value="LEM domain"/>
    <property type="match status" value="1"/>
</dbReference>
<feature type="compositionally biased region" description="Polar residues" evidence="1">
    <location>
        <begin position="213"/>
        <end position="222"/>
    </location>
</feature>
<evidence type="ECO:0000256" key="1">
    <source>
        <dbReference type="SAM" id="MobiDB-lite"/>
    </source>
</evidence>
<reference evidence="3 4" key="1">
    <citation type="submission" date="2014-03" db="EMBL/GenBank/DDBJ databases">
        <title>Draft genome of the hookworm Oesophagostomum dentatum.</title>
        <authorList>
            <person name="Mitreva M."/>
        </authorList>
    </citation>
    <scope>NUCLEOTIDE SEQUENCE [LARGE SCALE GENOMIC DNA]</scope>
    <source>
        <strain evidence="3 4">OD-Hann</strain>
    </source>
</reference>
<accession>A0A0B1SK03</accession>
<feature type="domain" description="LEM" evidence="2">
    <location>
        <begin position="1"/>
        <end position="45"/>
    </location>
</feature>
<feature type="compositionally biased region" description="Polar residues" evidence="1">
    <location>
        <begin position="247"/>
        <end position="256"/>
    </location>
</feature>
<dbReference type="PANTHER" id="PTHR12019">
    <property type="entry name" value="LAMINA-ASSOCIATED POLYPEPTIDE THYMOPOIETIN"/>
    <property type="match status" value="1"/>
</dbReference>
<evidence type="ECO:0000313" key="3">
    <source>
        <dbReference type="EMBL" id="KHJ84201.1"/>
    </source>
</evidence>
<evidence type="ECO:0000313" key="4">
    <source>
        <dbReference type="Proteomes" id="UP000053660"/>
    </source>
</evidence>
<dbReference type="Proteomes" id="UP000053660">
    <property type="component" value="Unassembled WGS sequence"/>
</dbReference>
<sequence>MKDVALLSESELRDELESYNVNVGPVTGTTRSLYEKKLLKLRKQGPPQGSSSSPTKPKVPPPKRPVSKSPSRTTTATRSSTLAGRRKINSSESEDGSDEATSEKLRYSKVITSTPEPSPESSPRPSLSPLKPSVRPSDSRSYNSSSLSSLSRPSAHFISNYQTDRPGATPPRKAALPKTPPRSPSTRVTTTASYTIAGESPLDRTGLYERTNRSVYGTTSPIGSRGLLDLGNTTGEEDDDDEDGQESSRIVYTTKRSGPEKRSPLKKAWDRLLGYDVSNVC</sequence>
<keyword evidence="4" id="KW-1185">Reference proteome</keyword>
<dbReference type="InterPro" id="IPR011015">
    <property type="entry name" value="LEM/LEM-like_dom_sf"/>
</dbReference>
<dbReference type="EMBL" id="KN569634">
    <property type="protein sequence ID" value="KHJ84201.1"/>
    <property type="molecule type" value="Genomic_DNA"/>
</dbReference>
<feature type="region of interest" description="Disordered" evidence="1">
    <location>
        <begin position="39"/>
        <end position="266"/>
    </location>
</feature>
<dbReference type="CDD" id="cd12940">
    <property type="entry name" value="LEM_LAP2_LEMD1"/>
    <property type="match status" value="1"/>
</dbReference>
<feature type="compositionally biased region" description="Low complexity" evidence="1">
    <location>
        <begin position="67"/>
        <end position="81"/>
    </location>
</feature>
<dbReference type="InterPro" id="IPR051656">
    <property type="entry name" value="LEM_domain"/>
</dbReference>
<dbReference type="OrthoDB" id="6363067at2759"/>
<feature type="compositionally biased region" description="Basic and acidic residues" evidence="1">
    <location>
        <begin position="257"/>
        <end position="266"/>
    </location>
</feature>
<proteinExistence type="predicted"/>
<dbReference type="Pfam" id="PF03020">
    <property type="entry name" value="LEM"/>
    <property type="match status" value="1"/>
</dbReference>
<feature type="compositionally biased region" description="Low complexity" evidence="1">
    <location>
        <begin position="123"/>
        <end position="154"/>
    </location>
</feature>
<protein>
    <submittedName>
        <fullName evidence="3">LEM domain protein</fullName>
    </submittedName>
</protein>
<evidence type="ECO:0000259" key="2">
    <source>
        <dbReference type="PROSITE" id="PS50954"/>
    </source>
</evidence>